<evidence type="ECO:0000313" key="7">
    <source>
        <dbReference type="Proteomes" id="UP000825051"/>
    </source>
</evidence>
<feature type="transmembrane region" description="Helical" evidence="4">
    <location>
        <begin position="265"/>
        <end position="285"/>
    </location>
</feature>
<keyword evidence="3 4" id="KW-0472">Membrane</keyword>
<dbReference type="KEGG" id="ole:K0B96_13920"/>
<organism evidence="6 7">
    <name type="scientific">Horticoccus luteus</name>
    <dbReference type="NCBI Taxonomy" id="2862869"/>
    <lineage>
        <taxon>Bacteria</taxon>
        <taxon>Pseudomonadati</taxon>
        <taxon>Verrucomicrobiota</taxon>
        <taxon>Opitutia</taxon>
        <taxon>Opitutales</taxon>
        <taxon>Opitutaceae</taxon>
        <taxon>Horticoccus</taxon>
    </lineage>
</organism>
<feature type="transmembrane region" description="Helical" evidence="4">
    <location>
        <begin position="380"/>
        <end position="400"/>
    </location>
</feature>
<evidence type="ECO:0000256" key="2">
    <source>
        <dbReference type="ARBA" id="ARBA00022989"/>
    </source>
</evidence>
<feature type="transmembrane region" description="Helical" evidence="4">
    <location>
        <begin position="109"/>
        <end position="126"/>
    </location>
</feature>
<evidence type="ECO:0000256" key="1">
    <source>
        <dbReference type="ARBA" id="ARBA00022692"/>
    </source>
</evidence>
<dbReference type="SUPFAM" id="SSF103473">
    <property type="entry name" value="MFS general substrate transporter"/>
    <property type="match status" value="1"/>
</dbReference>
<dbReference type="Gene3D" id="1.20.1250.20">
    <property type="entry name" value="MFS general substrate transporter like domains"/>
    <property type="match status" value="2"/>
</dbReference>
<feature type="transmembrane region" description="Helical" evidence="4">
    <location>
        <begin position="86"/>
        <end position="103"/>
    </location>
</feature>
<sequence length="406" mass="43398">MSASTSSMGASTHHVQETVTKVLLALSFSHLLNDTIQALLPSIYPMLKDSFQLSFTQIGLITLTYQMTASLLQPLVGVYTDRRPKPYSLAVGMGFTLVGIVMVALAPNFHMLLVASALVGTGSSVFHPEASRVAHMAAGQRHGFAQAVFQVGGNFGTSLGPLLAAWFIVPHGQRSIVWFAALALLGIFVLAQVGGWYARHMERAKKRGTNAAVVKADLPRGRVALAISVLLALVFSKYFYLVSLTNYYTFYLIHRFGVSVQGSQIYLFVFLFAVAAGTILGGPLGDRFGRKYVIWFSILGVAPFSLVLPHVGLVATVVLSVFIGAILASAFSAILVYAQELIPGKVGLVAGLFFGFAFGMSGIAASALGVLADHTSIEHVFALCAYLPLIGILTVFLPNLRRRAAA</sequence>
<name>A0A8F9XKT8_9BACT</name>
<dbReference type="InterPro" id="IPR011701">
    <property type="entry name" value="MFS"/>
</dbReference>
<evidence type="ECO:0000256" key="3">
    <source>
        <dbReference type="ARBA" id="ARBA00023136"/>
    </source>
</evidence>
<protein>
    <submittedName>
        <fullName evidence="6">MFS transporter</fullName>
    </submittedName>
</protein>
<dbReference type="AlphaFoldDB" id="A0A8F9XKT8"/>
<feature type="transmembrane region" description="Helical" evidence="4">
    <location>
        <begin position="292"/>
        <end position="311"/>
    </location>
</feature>
<dbReference type="InterPro" id="IPR036259">
    <property type="entry name" value="MFS_trans_sf"/>
</dbReference>
<evidence type="ECO:0000313" key="6">
    <source>
        <dbReference type="EMBL" id="QYM78384.1"/>
    </source>
</evidence>
<dbReference type="PANTHER" id="PTHR43129">
    <property type="entry name" value="FOSMIDOMYCIN RESISTANCE PROTEIN"/>
    <property type="match status" value="1"/>
</dbReference>
<dbReference type="PANTHER" id="PTHR43129:SF1">
    <property type="entry name" value="FOSMIDOMYCIN RESISTANCE PROTEIN"/>
    <property type="match status" value="1"/>
</dbReference>
<dbReference type="GO" id="GO:0005886">
    <property type="term" value="C:plasma membrane"/>
    <property type="evidence" value="ECO:0007669"/>
    <property type="project" value="TreeGrafter"/>
</dbReference>
<dbReference type="PROSITE" id="PS50850">
    <property type="entry name" value="MFS"/>
    <property type="match status" value="1"/>
</dbReference>
<keyword evidence="1 4" id="KW-0812">Transmembrane</keyword>
<proteinExistence type="predicted"/>
<feature type="domain" description="Major facilitator superfamily (MFS) profile" evidence="5">
    <location>
        <begin position="22"/>
        <end position="403"/>
    </location>
</feature>
<reference evidence="6" key="1">
    <citation type="submission" date="2021-08" db="EMBL/GenBank/DDBJ databases">
        <title>Genome of a novel bacterium of the phylum Verrucomicrobia, Oleiharenicola sp. KSB-15.</title>
        <authorList>
            <person name="Chung J.-H."/>
            <person name="Ahn J.-H."/>
            <person name="Yoon Y."/>
            <person name="Kim D.-Y."/>
            <person name="An S.-H."/>
            <person name="Park I."/>
            <person name="Yeon J."/>
        </authorList>
    </citation>
    <scope>NUCLEOTIDE SEQUENCE</scope>
    <source>
        <strain evidence="6">KSB-15</strain>
    </source>
</reference>
<evidence type="ECO:0000259" key="5">
    <source>
        <dbReference type="PROSITE" id="PS50850"/>
    </source>
</evidence>
<feature type="transmembrane region" description="Helical" evidence="4">
    <location>
        <begin position="317"/>
        <end position="337"/>
    </location>
</feature>
<feature type="transmembrane region" description="Helical" evidence="4">
    <location>
        <begin position="223"/>
        <end position="245"/>
    </location>
</feature>
<dbReference type="Proteomes" id="UP000825051">
    <property type="component" value="Chromosome"/>
</dbReference>
<dbReference type="Pfam" id="PF07690">
    <property type="entry name" value="MFS_1"/>
    <property type="match status" value="1"/>
</dbReference>
<keyword evidence="7" id="KW-1185">Reference proteome</keyword>
<dbReference type="EMBL" id="CP080507">
    <property type="protein sequence ID" value="QYM78384.1"/>
    <property type="molecule type" value="Genomic_DNA"/>
</dbReference>
<dbReference type="GO" id="GO:0022857">
    <property type="term" value="F:transmembrane transporter activity"/>
    <property type="evidence" value="ECO:0007669"/>
    <property type="project" value="InterPro"/>
</dbReference>
<dbReference type="CDD" id="cd17478">
    <property type="entry name" value="MFS_FsR"/>
    <property type="match status" value="1"/>
</dbReference>
<feature type="transmembrane region" description="Helical" evidence="4">
    <location>
        <begin position="175"/>
        <end position="198"/>
    </location>
</feature>
<dbReference type="RefSeq" id="WP_220161488.1">
    <property type="nucleotide sequence ID" value="NZ_CP080507.1"/>
</dbReference>
<dbReference type="InterPro" id="IPR020846">
    <property type="entry name" value="MFS_dom"/>
</dbReference>
<feature type="transmembrane region" description="Helical" evidence="4">
    <location>
        <begin position="55"/>
        <end position="79"/>
    </location>
</feature>
<feature type="transmembrane region" description="Helical" evidence="4">
    <location>
        <begin position="147"/>
        <end position="169"/>
    </location>
</feature>
<evidence type="ECO:0000256" key="4">
    <source>
        <dbReference type="SAM" id="Phobius"/>
    </source>
</evidence>
<accession>A0A8F9XKT8</accession>
<keyword evidence="2 4" id="KW-1133">Transmembrane helix</keyword>
<feature type="transmembrane region" description="Helical" evidence="4">
    <location>
        <begin position="349"/>
        <end position="368"/>
    </location>
</feature>
<gene>
    <name evidence="6" type="ORF">K0B96_13920</name>
</gene>